<reference evidence="6 7" key="1">
    <citation type="submission" date="2014-06" db="EMBL/GenBank/DDBJ databases">
        <authorList>
            <person name="Ngugi D.K."/>
            <person name="Blom J."/>
            <person name="Alam I."/>
            <person name="Rashid M."/>
            <person name="Ba Alawi W."/>
            <person name="Zhang G."/>
            <person name="Hikmawan T."/>
            <person name="Guan Y."/>
            <person name="Antunes A."/>
            <person name="Siam R."/>
            <person name="Eldorry H."/>
            <person name="Bajic V."/>
            <person name="Stingl U."/>
        </authorList>
    </citation>
    <scope>NUCLEOTIDE SEQUENCE [LARGE SCALE GENOMIC DNA]</scope>
    <source>
        <strain evidence="6">SCGC AAA799-E16</strain>
    </source>
</reference>
<dbReference type="EC" id="3.6.4.12" evidence="6"/>
<keyword evidence="7" id="KW-1185">Reference proteome</keyword>
<keyword evidence="2" id="KW-0235">DNA replication</keyword>
<comment type="caution">
    <text evidence="6">The sequence shown here is derived from an EMBL/GenBank/DDBJ whole genome shotgun (WGS) entry which is preliminary data.</text>
</comment>
<evidence type="ECO:0000313" key="6">
    <source>
        <dbReference type="EMBL" id="KER05905.1"/>
    </source>
</evidence>
<comment type="similarity">
    <text evidence="1">Belongs to the MCM family.</text>
</comment>
<evidence type="ECO:0000256" key="2">
    <source>
        <dbReference type="ARBA" id="ARBA00022705"/>
    </source>
</evidence>
<proteinExistence type="inferred from homology"/>
<dbReference type="GO" id="GO:0003678">
    <property type="term" value="F:DNA helicase activity"/>
    <property type="evidence" value="ECO:0007669"/>
    <property type="project" value="UniProtKB-EC"/>
</dbReference>
<dbReference type="InterPro" id="IPR027417">
    <property type="entry name" value="P-loop_NTPase"/>
</dbReference>
<dbReference type="Proteomes" id="UP000028027">
    <property type="component" value="Unassembled WGS sequence"/>
</dbReference>
<sequence length="746" mass="85090">MQLRKKSQSLGIKTGSKDEEQFVVKQYIANRTEPFEEIARNVKLENITDPIIPLEKLNQIDDSKYPNKTIQVNAVIASNSVSYNVPSEINVQCTNNRKEHFCRRDENIILDINEYPKFVEVQDYKREQILNQIAKSSFSSDCSLNIEEIKTITIKRLRVRPVVSSLYKKASTFFDDDGNEWTAYDVYVIQEDAKNIEAGKEIRITGQVIADPKNGKVTILVSELSFVDDNIYDLENIKELSKFYKTKNVDEIMSWLSKEFEKYSKIVKRENVTELGLLSMFSPLHIEFEGKTIPAWLKTVVIGDSTTGKSETIRQLIVLCRIGQIISGEMSSVAGLAGASVQAGGGQWFTDFGVLVLNDKKFLAIDGAHKLRKDEIDKLAEAERNGKIAINKAAKGEAYARTRQIKILNPLDEDGRTTATMDSFLFPVNSLQYSFQIQSIARIDLCCFVTDDVDVKDRNVISHQQHDSKLEHLSDLIRFVWSNNYNVKFDDGVIQEILDQAIFLENKFKSEEYPLITNDQKFKLAKLSASLAVITCSFDDTISNVIVTKEHVQYISKLIDTEYTKAGLEKISKQNKFDQIDTEKLYDISEAIISKTHVTREESIEILSWITKQSKIIRDELMDEFALSRDNQAQPLLTYLKNEKIIKTSRNHYSIAKKGVAIARFLMDFSASSASRVAKTDTPLTDSEIKRGVSILSELERLERLKIHTFKCNDCNSEWKNTKETLEEITKNHNSEHSIVMMEVLS</sequence>
<dbReference type="PROSITE" id="PS50051">
    <property type="entry name" value="MCM_2"/>
    <property type="match status" value="1"/>
</dbReference>
<dbReference type="GO" id="GO:0003677">
    <property type="term" value="F:DNA binding"/>
    <property type="evidence" value="ECO:0007669"/>
    <property type="project" value="InterPro"/>
</dbReference>
<dbReference type="GO" id="GO:0006260">
    <property type="term" value="P:DNA replication"/>
    <property type="evidence" value="ECO:0007669"/>
    <property type="project" value="UniProtKB-KW"/>
</dbReference>
<organism evidence="6 7">
    <name type="scientific">Marine Group I thaumarchaeote SCGC AAA799-E16</name>
    <dbReference type="NCBI Taxonomy" id="1502292"/>
    <lineage>
        <taxon>Archaea</taxon>
        <taxon>Nitrososphaerota</taxon>
        <taxon>Marine Group I</taxon>
    </lineage>
</organism>
<dbReference type="GO" id="GO:0016787">
    <property type="term" value="F:hydrolase activity"/>
    <property type="evidence" value="ECO:0007669"/>
    <property type="project" value="UniProtKB-KW"/>
</dbReference>
<keyword evidence="3" id="KW-0547">Nucleotide-binding</keyword>
<evidence type="ECO:0000256" key="1">
    <source>
        <dbReference type="ARBA" id="ARBA00008010"/>
    </source>
</evidence>
<dbReference type="EMBL" id="JNVL01000023">
    <property type="protein sequence ID" value="KER05905.1"/>
    <property type="molecule type" value="Genomic_DNA"/>
</dbReference>
<dbReference type="InterPro" id="IPR031327">
    <property type="entry name" value="MCM"/>
</dbReference>
<protein>
    <submittedName>
        <fullName evidence="6">DNA replication licensing factor MCM5 protein</fullName>
        <ecNumber evidence="6">3.6.4.12</ecNumber>
    </submittedName>
</protein>
<name>A0A081S4Q2_9ARCH</name>
<dbReference type="GO" id="GO:0005524">
    <property type="term" value="F:ATP binding"/>
    <property type="evidence" value="ECO:0007669"/>
    <property type="project" value="UniProtKB-KW"/>
</dbReference>
<dbReference type="Gene3D" id="3.40.50.300">
    <property type="entry name" value="P-loop containing nucleotide triphosphate hydrolases"/>
    <property type="match status" value="1"/>
</dbReference>
<gene>
    <name evidence="6" type="ORF">AAA799E16_01405</name>
</gene>
<evidence type="ECO:0000256" key="3">
    <source>
        <dbReference type="ARBA" id="ARBA00022741"/>
    </source>
</evidence>
<dbReference type="Pfam" id="PF00493">
    <property type="entry name" value="MCM"/>
    <property type="match status" value="1"/>
</dbReference>
<dbReference type="PANTHER" id="PTHR11630">
    <property type="entry name" value="DNA REPLICATION LICENSING FACTOR MCM FAMILY MEMBER"/>
    <property type="match status" value="1"/>
</dbReference>
<dbReference type="InterPro" id="IPR001208">
    <property type="entry name" value="MCM_dom"/>
</dbReference>
<feature type="domain" description="MCM C-terminal AAA(+) ATPase" evidence="5">
    <location>
        <begin position="266"/>
        <end position="465"/>
    </location>
</feature>
<keyword evidence="6" id="KW-0378">Hydrolase</keyword>
<keyword evidence="4" id="KW-0067">ATP-binding</keyword>
<dbReference type="AlphaFoldDB" id="A0A081S4Q2"/>
<evidence type="ECO:0000256" key="4">
    <source>
        <dbReference type="ARBA" id="ARBA00022840"/>
    </source>
</evidence>
<accession>A0A081S4Q2</accession>
<evidence type="ECO:0000313" key="7">
    <source>
        <dbReference type="Proteomes" id="UP000028027"/>
    </source>
</evidence>
<dbReference type="PANTHER" id="PTHR11630:SF66">
    <property type="entry name" value="DNA REPLICATION LICENSING FACTOR MCM4"/>
    <property type="match status" value="1"/>
</dbReference>
<evidence type="ECO:0000259" key="5">
    <source>
        <dbReference type="PROSITE" id="PS50051"/>
    </source>
</evidence>